<evidence type="ECO:0000313" key="2">
    <source>
        <dbReference type="Proteomes" id="UP000267585"/>
    </source>
</evidence>
<dbReference type="AlphaFoldDB" id="A0A430JYY6"/>
<dbReference type="GO" id="GO:0016853">
    <property type="term" value="F:isomerase activity"/>
    <property type="evidence" value="ECO:0007669"/>
    <property type="project" value="UniProtKB-KW"/>
</dbReference>
<name>A0A430JYY6_9FLAO</name>
<keyword evidence="1" id="KW-0413">Isomerase</keyword>
<gene>
    <name evidence="1" type="ORF">EHW67_17105</name>
</gene>
<comment type="caution">
    <text evidence="1">The sequence shown here is derived from an EMBL/GenBank/DDBJ whole genome shotgun (WGS) entry which is preliminary data.</text>
</comment>
<dbReference type="Proteomes" id="UP000267585">
    <property type="component" value="Unassembled WGS sequence"/>
</dbReference>
<protein>
    <submittedName>
        <fullName evidence="1">DNA topoisomerase IV</fullName>
    </submittedName>
</protein>
<accession>A0A430JYY6</accession>
<sequence>MTKYTTIILVILVLTLSSCYEPERNCGDFKNGKFSFTAEIEGQEHTTIFSRTDSIEIDVFEGKVDTSSVRWINDCEYIVKKLHPKNMAEEKSIHMKILSTTDNSYTFEYNVVGSSKKSKGTAIKIQ</sequence>
<dbReference type="EMBL" id="RQPJ01000021">
    <property type="protein sequence ID" value="RTE51921.1"/>
    <property type="molecule type" value="Genomic_DNA"/>
</dbReference>
<evidence type="ECO:0000313" key="1">
    <source>
        <dbReference type="EMBL" id="RTE51921.1"/>
    </source>
</evidence>
<keyword evidence="2" id="KW-1185">Reference proteome</keyword>
<reference evidence="1 2" key="1">
    <citation type="submission" date="2018-11" db="EMBL/GenBank/DDBJ databases">
        <title>Arenibacter aquaticus sp.nov., a marine bacterium isolated from surface seawater in the South China Sea.</title>
        <authorList>
            <person name="Guo J."/>
            <person name="Sun J."/>
        </authorList>
    </citation>
    <scope>NUCLEOTIDE SEQUENCE [LARGE SCALE GENOMIC DNA]</scope>
    <source>
        <strain evidence="1 2">GUO666</strain>
    </source>
</reference>
<dbReference type="PROSITE" id="PS51257">
    <property type="entry name" value="PROKAR_LIPOPROTEIN"/>
    <property type="match status" value="1"/>
</dbReference>
<proteinExistence type="predicted"/>
<dbReference type="OrthoDB" id="1202013at2"/>
<organism evidence="1 2">
    <name type="scientific">Arenibacter aquaticus</name>
    <dbReference type="NCBI Taxonomy" id="2489054"/>
    <lineage>
        <taxon>Bacteria</taxon>
        <taxon>Pseudomonadati</taxon>
        <taxon>Bacteroidota</taxon>
        <taxon>Flavobacteriia</taxon>
        <taxon>Flavobacteriales</taxon>
        <taxon>Flavobacteriaceae</taxon>
        <taxon>Arenibacter</taxon>
    </lineage>
</organism>
<dbReference type="RefSeq" id="WP_126163605.1">
    <property type="nucleotide sequence ID" value="NZ_RQPJ01000021.1"/>
</dbReference>